<sequence length="75" mass="8077">MEGYKNLGGNTNVASYEIGAGEITVQFGDGSVYLYTNQSTGAATINEMHRLAIAGQGLNSYIGRVVKNRYAMKIK</sequence>
<accession>A0ABR5VLJ1</accession>
<name>A0ABR5VLJ1_9GAMM</name>
<gene>
    <name evidence="1" type="ORF">A2I98_05945</name>
</gene>
<organism evidence="1 2">
    <name type="scientific">Pseudoalteromonas agarivorans</name>
    <dbReference type="NCBI Taxonomy" id="176102"/>
    <lineage>
        <taxon>Bacteria</taxon>
        <taxon>Pseudomonadati</taxon>
        <taxon>Pseudomonadota</taxon>
        <taxon>Gammaproteobacteria</taxon>
        <taxon>Alteromonadales</taxon>
        <taxon>Pseudoalteromonadaceae</taxon>
        <taxon>Pseudoalteromonas</taxon>
    </lineage>
</organism>
<reference evidence="1 2" key="1">
    <citation type="submission" date="2016-03" db="EMBL/GenBank/DDBJ databases">
        <authorList>
            <person name="Zhang H."/>
            <person name="Liu R."/>
            <person name="Wang M."/>
            <person name="Wang H."/>
            <person name="Wang L."/>
            <person name="Song L."/>
        </authorList>
    </citation>
    <scope>NUCLEOTIDE SEQUENCE [LARGE SCALE GENOMIC DNA]</scope>
    <source>
        <strain evidence="1 2">DSM 16098</strain>
    </source>
</reference>
<comment type="caution">
    <text evidence="1">The sequence shown here is derived from an EMBL/GenBank/DDBJ whole genome shotgun (WGS) entry which is preliminary data.</text>
</comment>
<evidence type="ECO:0000313" key="2">
    <source>
        <dbReference type="Proteomes" id="UP000075621"/>
    </source>
</evidence>
<dbReference type="RefSeq" id="WP_064387308.1">
    <property type="nucleotide sequence ID" value="NZ_LVCM01000053.1"/>
</dbReference>
<proteinExistence type="predicted"/>
<dbReference type="Proteomes" id="UP000075621">
    <property type="component" value="Unassembled WGS sequence"/>
</dbReference>
<evidence type="ECO:0008006" key="3">
    <source>
        <dbReference type="Google" id="ProtNLM"/>
    </source>
</evidence>
<dbReference type="EMBL" id="LVCM01000053">
    <property type="protein sequence ID" value="KYL30608.1"/>
    <property type="molecule type" value="Genomic_DNA"/>
</dbReference>
<evidence type="ECO:0000313" key="1">
    <source>
        <dbReference type="EMBL" id="KYL30608.1"/>
    </source>
</evidence>
<protein>
    <recommendedName>
        <fullName evidence="3">KTSC domain-containing protein</fullName>
    </recommendedName>
</protein>